<feature type="region of interest" description="Disordered" evidence="1">
    <location>
        <begin position="87"/>
        <end position="125"/>
    </location>
</feature>
<organism evidence="2 3">
    <name type="scientific">Lyophyllum shimeji</name>
    <name type="common">Hon-shimeji</name>
    <name type="synonym">Tricholoma shimeji</name>
    <dbReference type="NCBI Taxonomy" id="47721"/>
    <lineage>
        <taxon>Eukaryota</taxon>
        <taxon>Fungi</taxon>
        <taxon>Dikarya</taxon>
        <taxon>Basidiomycota</taxon>
        <taxon>Agaricomycotina</taxon>
        <taxon>Agaricomycetes</taxon>
        <taxon>Agaricomycetidae</taxon>
        <taxon>Agaricales</taxon>
        <taxon>Tricholomatineae</taxon>
        <taxon>Lyophyllaceae</taxon>
        <taxon>Lyophyllum</taxon>
    </lineage>
</organism>
<evidence type="ECO:0000313" key="3">
    <source>
        <dbReference type="Proteomes" id="UP001063166"/>
    </source>
</evidence>
<protein>
    <submittedName>
        <fullName evidence="2">Uncharacterized protein</fullName>
    </submittedName>
</protein>
<accession>A0A9P3Q0Y1</accession>
<comment type="caution">
    <text evidence="2">The sequence shown here is derived from an EMBL/GenBank/DDBJ whole genome shotgun (WGS) entry which is preliminary data.</text>
</comment>
<evidence type="ECO:0000313" key="2">
    <source>
        <dbReference type="EMBL" id="GLB45108.1"/>
    </source>
</evidence>
<reference evidence="2" key="1">
    <citation type="submission" date="2022-07" db="EMBL/GenBank/DDBJ databases">
        <title>The genome of Lyophyllum shimeji provides insight into the initial evolution of ectomycorrhizal fungal genome.</title>
        <authorList>
            <person name="Kobayashi Y."/>
            <person name="Shibata T."/>
            <person name="Hirakawa H."/>
            <person name="Shigenobu S."/>
            <person name="Nishiyama T."/>
            <person name="Yamada A."/>
            <person name="Hasebe M."/>
            <person name="Kawaguchi M."/>
        </authorList>
    </citation>
    <scope>NUCLEOTIDE SEQUENCE</scope>
    <source>
        <strain evidence="2">AT787</strain>
    </source>
</reference>
<sequence>MGRSNGNDPSAAPFSSTPAAQSSYAAPAQGTCTWYVHGISVYRGEQLRGHRHGFEVSLHVVVESWPPEMIGDGGFECRNARDDQVRRAPPADAKPICLPGDELVPPPTLLSPQTTSTDEEPGRTF</sequence>
<dbReference type="AlphaFoldDB" id="A0A9P3Q0Y1"/>
<keyword evidence="3" id="KW-1185">Reference proteome</keyword>
<feature type="compositionally biased region" description="Low complexity" evidence="1">
    <location>
        <begin position="9"/>
        <end position="23"/>
    </location>
</feature>
<evidence type="ECO:0000256" key="1">
    <source>
        <dbReference type="SAM" id="MobiDB-lite"/>
    </source>
</evidence>
<name>A0A9P3Q0Y1_LYOSH</name>
<proteinExistence type="predicted"/>
<feature type="region of interest" description="Disordered" evidence="1">
    <location>
        <begin position="1"/>
        <end position="23"/>
    </location>
</feature>
<dbReference type="Proteomes" id="UP001063166">
    <property type="component" value="Unassembled WGS sequence"/>
</dbReference>
<gene>
    <name evidence="2" type="ORF">LshimejAT787_2000130</name>
</gene>
<dbReference type="EMBL" id="BRPK01000020">
    <property type="protein sequence ID" value="GLB45108.1"/>
    <property type="molecule type" value="Genomic_DNA"/>
</dbReference>